<reference evidence="9" key="1">
    <citation type="submission" date="2016-01" db="EMBL/GenBank/DDBJ databases">
        <authorList>
            <person name="Peeters C."/>
        </authorList>
    </citation>
    <scope>NUCLEOTIDE SEQUENCE [LARGE SCALE GENOMIC DNA]</scope>
    <source>
        <strain evidence="9">LMG 22940</strain>
    </source>
</reference>
<dbReference type="InterPro" id="IPR001046">
    <property type="entry name" value="NRAMP_fam"/>
</dbReference>
<feature type="transmembrane region" description="Helical" evidence="8">
    <location>
        <begin position="418"/>
        <end position="440"/>
    </location>
</feature>
<dbReference type="RefSeq" id="WP_087649782.1">
    <property type="nucleotide sequence ID" value="NZ_FCON02000226.1"/>
</dbReference>
<feature type="transmembrane region" description="Helical" evidence="8">
    <location>
        <begin position="256"/>
        <end position="278"/>
    </location>
</feature>
<evidence type="ECO:0000256" key="5">
    <source>
        <dbReference type="ARBA" id="ARBA00022989"/>
    </source>
</evidence>
<dbReference type="PANTHER" id="PTHR11706">
    <property type="entry name" value="SOLUTE CARRIER PROTEIN FAMILY 11 MEMBER"/>
    <property type="match status" value="1"/>
</dbReference>
<dbReference type="GO" id="GO:0034755">
    <property type="term" value="P:iron ion transmembrane transport"/>
    <property type="evidence" value="ECO:0007669"/>
    <property type="project" value="TreeGrafter"/>
</dbReference>
<feature type="transmembrane region" description="Helical" evidence="8">
    <location>
        <begin position="383"/>
        <end position="406"/>
    </location>
</feature>
<feature type="transmembrane region" description="Helical" evidence="8">
    <location>
        <begin position="165"/>
        <end position="182"/>
    </location>
</feature>
<comment type="subcellular location">
    <subcellularLocation>
        <location evidence="1">Membrane</location>
        <topology evidence="1">Multi-pass membrane protein</topology>
    </subcellularLocation>
</comment>
<dbReference type="AlphaFoldDB" id="A0A158L154"/>
<evidence type="ECO:0000256" key="8">
    <source>
        <dbReference type="SAM" id="Phobius"/>
    </source>
</evidence>
<dbReference type="GO" id="GO:0005886">
    <property type="term" value="C:plasma membrane"/>
    <property type="evidence" value="ECO:0007669"/>
    <property type="project" value="TreeGrafter"/>
</dbReference>
<dbReference type="GO" id="GO:0015293">
    <property type="term" value="F:symporter activity"/>
    <property type="evidence" value="ECO:0007669"/>
    <property type="project" value="UniProtKB-KW"/>
</dbReference>
<accession>A0A158L154</accession>
<keyword evidence="10" id="KW-1185">Reference proteome</keyword>
<feature type="transmembrane region" description="Helical" evidence="8">
    <location>
        <begin position="202"/>
        <end position="220"/>
    </location>
</feature>
<evidence type="ECO:0000256" key="4">
    <source>
        <dbReference type="ARBA" id="ARBA00022847"/>
    </source>
</evidence>
<evidence type="ECO:0000313" key="9">
    <source>
        <dbReference type="EMBL" id="SAL86381.1"/>
    </source>
</evidence>
<feature type="transmembrane region" description="Helical" evidence="8">
    <location>
        <begin position="100"/>
        <end position="128"/>
    </location>
</feature>
<dbReference type="GO" id="GO:0015086">
    <property type="term" value="F:cadmium ion transmembrane transporter activity"/>
    <property type="evidence" value="ECO:0007669"/>
    <property type="project" value="TreeGrafter"/>
</dbReference>
<feature type="transmembrane region" description="Helical" evidence="8">
    <location>
        <begin position="298"/>
        <end position="318"/>
    </location>
</feature>
<dbReference type="EMBL" id="FCON02000226">
    <property type="protein sequence ID" value="SAL86381.1"/>
    <property type="molecule type" value="Genomic_DNA"/>
</dbReference>
<sequence length="445" mass="48138">MSVARRPNRAPDQAPTAHDEIPAHSWAKPVSPGLISAATDNDPSGLATYSLAGAQFGYDMLWTCVLSYPSMVAFQLVAARIAALTSNGLTVNMREHYSRFLFYIAVARFLIANLFNIAADIVAMGIAAQLLWRGSIPLFAALFGIASVTLQWFVPYARYAQVLKWLTLTLLAYVGVAVALDMPWEAIAIRSLVPRITWSEHYFTILLAVLGTTISPYLLFSQAEQQVEEKRPQMVGDDKDASRRERQLISVRRDTVIRTALSNGVGFFVMAAAAATLHRNGNGLNHARDAARVIEPVMGGYAPVVLALAFIGTAFLALPPLAGSAAHAAASAVDRHSDQQQGDGQRDGQRDRRIALMLVAVMTLGVSIGVTLTIMRIEPIQILYWGAVANGSTAMPIMVLLVMLSTKRSAVGDLSAHWSLRALCWLATVCAGAALVARFACGWFQ</sequence>
<dbReference type="GO" id="GO:0005384">
    <property type="term" value="F:manganese ion transmembrane transporter activity"/>
    <property type="evidence" value="ECO:0007669"/>
    <property type="project" value="TreeGrafter"/>
</dbReference>
<name>A0A158L154_9BURK</name>
<keyword evidence="2" id="KW-0813">Transport</keyword>
<proteinExistence type="predicted"/>
<evidence type="ECO:0000313" key="10">
    <source>
        <dbReference type="Proteomes" id="UP000054770"/>
    </source>
</evidence>
<feature type="transmembrane region" description="Helical" evidence="8">
    <location>
        <begin position="134"/>
        <end position="153"/>
    </location>
</feature>
<feature type="region of interest" description="Disordered" evidence="7">
    <location>
        <begin position="1"/>
        <end position="24"/>
    </location>
</feature>
<comment type="caution">
    <text evidence="9">The sequence shown here is derived from an EMBL/GenBank/DDBJ whole genome shotgun (WGS) entry which is preliminary data.</text>
</comment>
<dbReference type="Pfam" id="PF01566">
    <property type="entry name" value="Nramp"/>
    <property type="match status" value="1"/>
</dbReference>
<dbReference type="PANTHER" id="PTHR11706:SF33">
    <property type="entry name" value="NATURAL RESISTANCE-ASSOCIATED MACROPHAGE PROTEIN 2"/>
    <property type="match status" value="1"/>
</dbReference>
<evidence type="ECO:0000256" key="1">
    <source>
        <dbReference type="ARBA" id="ARBA00004141"/>
    </source>
</evidence>
<evidence type="ECO:0000256" key="3">
    <source>
        <dbReference type="ARBA" id="ARBA00022692"/>
    </source>
</evidence>
<keyword evidence="4" id="KW-0769">Symport</keyword>
<gene>
    <name evidence="9" type="ORF">AWB68_08009</name>
</gene>
<dbReference type="Proteomes" id="UP000054770">
    <property type="component" value="Unassembled WGS sequence"/>
</dbReference>
<keyword evidence="5 8" id="KW-1133">Transmembrane helix</keyword>
<keyword evidence="3 8" id="KW-0812">Transmembrane</keyword>
<protein>
    <submittedName>
        <fullName evidence="9">Natural resistance-associated macrophage protein</fullName>
    </submittedName>
</protein>
<dbReference type="OrthoDB" id="9787548at2"/>
<evidence type="ECO:0000256" key="2">
    <source>
        <dbReference type="ARBA" id="ARBA00022448"/>
    </source>
</evidence>
<evidence type="ECO:0000256" key="6">
    <source>
        <dbReference type="ARBA" id="ARBA00023136"/>
    </source>
</evidence>
<keyword evidence="6 8" id="KW-0472">Membrane</keyword>
<feature type="transmembrane region" description="Helical" evidence="8">
    <location>
        <begin position="354"/>
        <end position="377"/>
    </location>
</feature>
<organism evidence="9 10">
    <name type="scientific">Caballeronia choica</name>
    <dbReference type="NCBI Taxonomy" id="326476"/>
    <lineage>
        <taxon>Bacteria</taxon>
        <taxon>Pseudomonadati</taxon>
        <taxon>Pseudomonadota</taxon>
        <taxon>Betaproteobacteria</taxon>
        <taxon>Burkholderiales</taxon>
        <taxon>Burkholderiaceae</taxon>
        <taxon>Caballeronia</taxon>
    </lineage>
</organism>
<evidence type="ECO:0000256" key="7">
    <source>
        <dbReference type="SAM" id="MobiDB-lite"/>
    </source>
</evidence>